<evidence type="ECO:0000313" key="7">
    <source>
        <dbReference type="EMBL" id="GLK92142.1"/>
    </source>
</evidence>
<keyword evidence="2" id="KW-0489">Methyltransferase</keyword>
<dbReference type="SUPFAM" id="SSF53335">
    <property type="entry name" value="S-adenosyl-L-methionine-dependent methyltransferases"/>
    <property type="match status" value="1"/>
</dbReference>
<evidence type="ECO:0000256" key="5">
    <source>
        <dbReference type="SAM" id="MobiDB-lite"/>
    </source>
</evidence>
<feature type="domain" description="S-adenosylmethionine-dependent methyltransferase" evidence="6">
    <location>
        <begin position="127"/>
        <end position="341"/>
    </location>
</feature>
<keyword evidence="8" id="KW-1185">Reference proteome</keyword>
<comment type="caution">
    <text evidence="7">The sequence shown here is derived from an EMBL/GenBank/DDBJ whole genome shotgun (WGS) entry which is preliminary data.</text>
</comment>
<dbReference type="GO" id="GO:0006364">
    <property type="term" value="P:rRNA processing"/>
    <property type="evidence" value="ECO:0007669"/>
    <property type="project" value="UniProtKB-KW"/>
</dbReference>
<feature type="region of interest" description="Disordered" evidence="5">
    <location>
        <begin position="98"/>
        <end position="128"/>
    </location>
</feature>
<dbReference type="Pfam" id="PF10672">
    <property type="entry name" value="Methyltrans_SAM"/>
    <property type="match status" value="2"/>
</dbReference>
<dbReference type="GO" id="GO:0032259">
    <property type="term" value="P:methylation"/>
    <property type="evidence" value="ECO:0007669"/>
    <property type="project" value="UniProtKB-KW"/>
</dbReference>
<name>A0A9W6NIN5_9PSED</name>
<protein>
    <recommendedName>
        <fullName evidence="6">S-adenosylmethionine-dependent methyltransferase domain-containing protein</fullName>
    </recommendedName>
</protein>
<evidence type="ECO:0000256" key="1">
    <source>
        <dbReference type="ARBA" id="ARBA00022552"/>
    </source>
</evidence>
<dbReference type="InterPro" id="IPR029063">
    <property type="entry name" value="SAM-dependent_MTases_sf"/>
</dbReference>
<feature type="domain" description="S-adenosylmethionine-dependent methyltransferase" evidence="6">
    <location>
        <begin position="25"/>
        <end position="98"/>
    </location>
</feature>
<keyword evidence="3" id="KW-0808">Transferase</keyword>
<evidence type="ECO:0000259" key="6">
    <source>
        <dbReference type="Pfam" id="PF10672"/>
    </source>
</evidence>
<organism evidence="7 8">
    <name type="scientific">Pseudomonas turukhanskensis</name>
    <dbReference type="NCBI Taxonomy" id="1806536"/>
    <lineage>
        <taxon>Bacteria</taxon>
        <taxon>Pseudomonadati</taxon>
        <taxon>Pseudomonadota</taxon>
        <taxon>Gammaproteobacteria</taxon>
        <taxon>Pseudomonadales</taxon>
        <taxon>Pseudomonadaceae</taxon>
        <taxon>Pseudomonas</taxon>
    </lineage>
</organism>
<dbReference type="GO" id="GO:0008168">
    <property type="term" value="F:methyltransferase activity"/>
    <property type="evidence" value="ECO:0007669"/>
    <property type="project" value="UniProtKB-KW"/>
</dbReference>
<evidence type="ECO:0000256" key="2">
    <source>
        <dbReference type="ARBA" id="ARBA00022603"/>
    </source>
</evidence>
<reference evidence="7" key="2">
    <citation type="submission" date="2023-01" db="EMBL/GenBank/DDBJ databases">
        <authorList>
            <person name="Sun Q."/>
            <person name="Evtushenko L."/>
        </authorList>
    </citation>
    <scope>NUCLEOTIDE SEQUENCE</scope>
    <source>
        <strain evidence="7">VKM B-2935</strain>
    </source>
</reference>
<dbReference type="PANTHER" id="PTHR43042:SF3">
    <property type="entry name" value="RIBOSOMAL RNA LARGE SUBUNIT METHYLTRANSFERASE YWBD-RELATED"/>
    <property type="match status" value="1"/>
</dbReference>
<dbReference type="RefSeq" id="WP_271198431.1">
    <property type="nucleotide sequence ID" value="NZ_BSFN01000036.1"/>
</dbReference>
<evidence type="ECO:0000256" key="3">
    <source>
        <dbReference type="ARBA" id="ARBA00022679"/>
    </source>
</evidence>
<dbReference type="PANTHER" id="PTHR43042">
    <property type="entry name" value="SAM-DEPENDENT METHYLTRANSFERASE"/>
    <property type="match status" value="1"/>
</dbReference>
<proteinExistence type="predicted"/>
<reference evidence="7" key="1">
    <citation type="journal article" date="2014" name="Int. J. Syst. Evol. Microbiol.">
        <title>Complete genome sequence of Corynebacterium casei LMG S-19264T (=DSM 44701T), isolated from a smear-ripened cheese.</title>
        <authorList>
            <consortium name="US DOE Joint Genome Institute (JGI-PGF)"/>
            <person name="Walter F."/>
            <person name="Albersmeier A."/>
            <person name="Kalinowski J."/>
            <person name="Ruckert C."/>
        </authorList>
    </citation>
    <scope>NUCLEOTIDE SEQUENCE</scope>
    <source>
        <strain evidence="7">VKM B-2935</strain>
    </source>
</reference>
<keyword evidence="4" id="KW-0949">S-adenosyl-L-methionine</keyword>
<dbReference type="InterPro" id="IPR019614">
    <property type="entry name" value="SAM-dep_methyl-trfase"/>
</dbReference>
<dbReference type="Proteomes" id="UP001143328">
    <property type="component" value="Unassembled WGS sequence"/>
</dbReference>
<dbReference type="EMBL" id="BSFN01000036">
    <property type="protein sequence ID" value="GLK92142.1"/>
    <property type="molecule type" value="Genomic_DNA"/>
</dbReference>
<dbReference type="CDD" id="cd02440">
    <property type="entry name" value="AdoMet_MTases"/>
    <property type="match status" value="1"/>
</dbReference>
<dbReference type="Gene3D" id="3.40.50.150">
    <property type="entry name" value="Vaccinia Virus protein VP39"/>
    <property type="match status" value="1"/>
</dbReference>
<keyword evidence="1" id="KW-0698">rRNA processing</keyword>
<dbReference type="AlphaFoldDB" id="A0A9W6NIN5"/>
<evidence type="ECO:0000256" key="4">
    <source>
        <dbReference type="ARBA" id="ARBA00022691"/>
    </source>
</evidence>
<accession>A0A9W6NIN5</accession>
<gene>
    <name evidence="7" type="ORF">GCM10017655_52070</name>
</gene>
<sequence>MHSQALASLHQHLLTELAGKLGHARRLFHGRGLRWPGLEEITVDWLQGVVLVCLFRQPLEAELHALKTLLVTLAQTPEWQRAQAHSLLLQHRYREGDATTPGLNPAQPANTGAANPSPVNPGPANQSSRAEWIVGQAHSEWFISEDGLRFQLDLGQKQNTGLFLDMRYGRRWVREQAEGKRVLNLFAYTCGFSVAAIAGGATQVVNLDMAKGALNRGRDNHRLNQQDLSRVSFLGHELFKSWSAVKRYAPYDLIIIDPPTFQKGSFVLTQDYAKILRRLPDLLNPDGQVLACVNDPHIGPDFLLAGMAENAPVLRFEQRLANPPEFADVHEHGGLKALVFRLVGAPQNAEANNV</sequence>
<evidence type="ECO:0000313" key="8">
    <source>
        <dbReference type="Proteomes" id="UP001143328"/>
    </source>
</evidence>